<reference evidence="3 4" key="1">
    <citation type="submission" date="2014-04" db="EMBL/GenBank/DDBJ databases">
        <authorList>
            <person name="Hornung B.V."/>
        </authorList>
    </citation>
    <scope>NUCLEOTIDE SEQUENCE [LARGE SCALE GENOMIC DNA]</scope>
    <source>
        <strain evidence="3 4">CRIB</strain>
    </source>
</reference>
<evidence type="ECO:0000259" key="1">
    <source>
        <dbReference type="Pfam" id="PF11738"/>
    </source>
</evidence>
<dbReference type="Proteomes" id="UP000245622">
    <property type="component" value="Chromosome 1"/>
</dbReference>
<evidence type="ECO:0000313" key="4">
    <source>
        <dbReference type="Proteomes" id="UP000245622"/>
    </source>
</evidence>
<accession>A0A1V1I1U5</accession>
<name>A0A1V1I1U5_9FIRM</name>
<gene>
    <name evidence="3" type="ORF">CRIB_1500</name>
</gene>
<dbReference type="InterPro" id="IPR021729">
    <property type="entry name" value="DUF3298"/>
</dbReference>
<dbReference type="InterPro" id="IPR037126">
    <property type="entry name" value="PdaC/RsiV-like_sf"/>
</dbReference>
<dbReference type="Gene3D" id="3.30.565.40">
    <property type="entry name" value="Fervidobacterium nodosum Rt17-B1 like"/>
    <property type="match status" value="1"/>
</dbReference>
<proteinExistence type="predicted"/>
<feature type="domain" description="DUF3298" evidence="1">
    <location>
        <begin position="152"/>
        <end position="226"/>
    </location>
</feature>
<evidence type="ECO:0000313" key="3">
    <source>
        <dbReference type="EMBL" id="CED94107.1"/>
    </source>
</evidence>
<feature type="domain" description="Deacetylase PdaC" evidence="2">
    <location>
        <begin position="24"/>
        <end position="134"/>
    </location>
</feature>
<dbReference type="InterPro" id="IPR025303">
    <property type="entry name" value="PdaC"/>
</dbReference>
<sequence>MIVKWGDILDSRENYSYVAQVNICKTSEFFKYNMTYPVLKLYDKYVYHDMYDRQIIININNEICEDVMEFKNSVKKQAIAYKKLYTEKISKTDEDYFKYQYEVYVNNEVTYDRDNIISIVMTKYEFTGGAHGMTYLDDYNYNLLTGDRLILKDMFKSGVNYDEIINNFIASEINNNPEIYFKGDEGFKGISENQPFYIDEDGIVIYFGLYEIAPYYVGIPKFKLRFDEFSQYLNYN</sequence>
<keyword evidence="4" id="KW-1185">Reference proteome</keyword>
<organism evidence="3 4">
    <name type="scientific">Romboutsia ilealis</name>
    <dbReference type="NCBI Taxonomy" id="1115758"/>
    <lineage>
        <taxon>Bacteria</taxon>
        <taxon>Bacillati</taxon>
        <taxon>Bacillota</taxon>
        <taxon>Clostridia</taxon>
        <taxon>Peptostreptococcales</taxon>
        <taxon>Peptostreptococcaceae</taxon>
        <taxon>Romboutsia</taxon>
    </lineage>
</organism>
<protein>
    <submittedName>
        <fullName evidence="3">Uncharacterized protein</fullName>
    </submittedName>
</protein>
<dbReference type="Gene3D" id="3.90.640.20">
    <property type="entry name" value="Heat-shock cognate protein, ATPase"/>
    <property type="match status" value="1"/>
</dbReference>
<evidence type="ECO:0000259" key="2">
    <source>
        <dbReference type="Pfam" id="PF13739"/>
    </source>
</evidence>
<dbReference type="Pfam" id="PF13739">
    <property type="entry name" value="PdaC"/>
    <property type="match status" value="1"/>
</dbReference>
<dbReference type="AlphaFoldDB" id="A0A1V1I1U5"/>
<dbReference type="KEGG" id="ril:CRIB_1500"/>
<dbReference type="EMBL" id="LN555523">
    <property type="protein sequence ID" value="CED94107.1"/>
    <property type="molecule type" value="Genomic_DNA"/>
</dbReference>
<dbReference type="Pfam" id="PF11738">
    <property type="entry name" value="DUF3298"/>
    <property type="match status" value="1"/>
</dbReference>